<gene>
    <name evidence="1" type="ORF">L873DRAFT_1328002</name>
</gene>
<accession>A0A3N4JAR8</accession>
<dbReference type="AlphaFoldDB" id="A0A3N4JAR8"/>
<protein>
    <submittedName>
        <fullName evidence="1">Uncharacterized protein</fullName>
    </submittedName>
</protein>
<evidence type="ECO:0000313" key="1">
    <source>
        <dbReference type="EMBL" id="RPA95373.1"/>
    </source>
</evidence>
<sequence length="148" mass="16256">MAVLSASVRWNLTASWDWSWSVGTESRVVMGIYILTLPALSPILLLPLPSTPPSNSSSSSSSLFFRIATFAVVHQSTIPVNPLQEEKNQKTNRYDTAKNSFLPFVPSLPFPSLLPSFPPSLLPSFPPSLLPSFPPSLLLFLPSLRHSH</sequence>
<evidence type="ECO:0000313" key="2">
    <source>
        <dbReference type="Proteomes" id="UP000276215"/>
    </source>
</evidence>
<proteinExistence type="predicted"/>
<reference evidence="1 2" key="1">
    <citation type="journal article" date="2018" name="Nat. Ecol. Evol.">
        <title>Pezizomycetes genomes reveal the molecular basis of ectomycorrhizal truffle lifestyle.</title>
        <authorList>
            <person name="Murat C."/>
            <person name="Payen T."/>
            <person name="Noel B."/>
            <person name="Kuo A."/>
            <person name="Morin E."/>
            <person name="Chen J."/>
            <person name="Kohler A."/>
            <person name="Krizsan K."/>
            <person name="Balestrini R."/>
            <person name="Da Silva C."/>
            <person name="Montanini B."/>
            <person name="Hainaut M."/>
            <person name="Levati E."/>
            <person name="Barry K.W."/>
            <person name="Belfiori B."/>
            <person name="Cichocki N."/>
            <person name="Clum A."/>
            <person name="Dockter R.B."/>
            <person name="Fauchery L."/>
            <person name="Guy J."/>
            <person name="Iotti M."/>
            <person name="Le Tacon F."/>
            <person name="Lindquist E.A."/>
            <person name="Lipzen A."/>
            <person name="Malagnac F."/>
            <person name="Mello A."/>
            <person name="Molinier V."/>
            <person name="Miyauchi S."/>
            <person name="Poulain J."/>
            <person name="Riccioni C."/>
            <person name="Rubini A."/>
            <person name="Sitrit Y."/>
            <person name="Splivallo R."/>
            <person name="Traeger S."/>
            <person name="Wang M."/>
            <person name="Zifcakova L."/>
            <person name="Wipf D."/>
            <person name="Zambonelli A."/>
            <person name="Paolocci F."/>
            <person name="Nowrousian M."/>
            <person name="Ottonello S."/>
            <person name="Baldrian P."/>
            <person name="Spatafora J.W."/>
            <person name="Henrissat B."/>
            <person name="Nagy L.G."/>
            <person name="Aury J.M."/>
            <person name="Wincker P."/>
            <person name="Grigoriev I.V."/>
            <person name="Bonfante P."/>
            <person name="Martin F.M."/>
        </authorList>
    </citation>
    <scope>NUCLEOTIDE SEQUENCE [LARGE SCALE GENOMIC DNA]</scope>
    <source>
        <strain evidence="1 2">120613-1</strain>
    </source>
</reference>
<name>A0A3N4JAR8_9PEZI</name>
<keyword evidence="2" id="KW-1185">Reference proteome</keyword>
<dbReference type="EMBL" id="ML120427">
    <property type="protein sequence ID" value="RPA95373.1"/>
    <property type="molecule type" value="Genomic_DNA"/>
</dbReference>
<dbReference type="Proteomes" id="UP000276215">
    <property type="component" value="Unassembled WGS sequence"/>
</dbReference>
<organism evidence="1 2">
    <name type="scientific">Choiromyces venosus 120613-1</name>
    <dbReference type="NCBI Taxonomy" id="1336337"/>
    <lineage>
        <taxon>Eukaryota</taxon>
        <taxon>Fungi</taxon>
        <taxon>Dikarya</taxon>
        <taxon>Ascomycota</taxon>
        <taxon>Pezizomycotina</taxon>
        <taxon>Pezizomycetes</taxon>
        <taxon>Pezizales</taxon>
        <taxon>Tuberaceae</taxon>
        <taxon>Choiromyces</taxon>
    </lineage>
</organism>